<dbReference type="RefSeq" id="WP_189486720.1">
    <property type="nucleotide sequence ID" value="NZ_BMZB01000003.1"/>
</dbReference>
<sequence>MSGADLESRFALVEGYPVELWNPKLCGEIDIVVRADGSWWHEGVRIERQSLISLFAKLLRHDDDGYYLITPVEKLKITVEDLPFFAVDFDCEGETLVFSTDQNERVTLGAEHPLAFDGDDLRPRIRVRHNLWARVTRAAWYRLVDMADVQGDRIVIGSQSFDLKPSVI</sequence>
<dbReference type="Pfam" id="PF06938">
    <property type="entry name" value="DUF1285_N"/>
    <property type="match status" value="1"/>
</dbReference>
<evidence type="ECO:0000313" key="4">
    <source>
        <dbReference type="Proteomes" id="UP000662572"/>
    </source>
</evidence>
<feature type="domain" description="DUF1285" evidence="2">
    <location>
        <begin position="83"/>
        <end position="151"/>
    </location>
</feature>
<feature type="domain" description="DUF1285" evidence="1">
    <location>
        <begin position="17"/>
        <end position="81"/>
    </location>
</feature>
<dbReference type="Proteomes" id="UP000662572">
    <property type="component" value="Unassembled WGS sequence"/>
</dbReference>
<dbReference type="EMBL" id="BMZB01000003">
    <property type="protein sequence ID" value="GGZ36366.1"/>
    <property type="molecule type" value="Genomic_DNA"/>
</dbReference>
<keyword evidence="4" id="KW-1185">Reference proteome</keyword>
<reference evidence="3" key="2">
    <citation type="submission" date="2020-09" db="EMBL/GenBank/DDBJ databases">
        <authorList>
            <person name="Sun Q."/>
            <person name="Kim S."/>
        </authorList>
    </citation>
    <scope>NUCLEOTIDE SEQUENCE</scope>
    <source>
        <strain evidence="3">KCTC 32296</strain>
    </source>
</reference>
<dbReference type="InterPro" id="IPR023361">
    <property type="entry name" value="DUF1285_beta_roll_sf"/>
</dbReference>
<name>A0A918UVM4_9CAUL</name>
<dbReference type="Gene3D" id="3.10.540.10">
    <property type="entry name" value="duf1285 like domain"/>
    <property type="match status" value="1"/>
</dbReference>
<proteinExistence type="predicted"/>
<dbReference type="InterPro" id="IPR048341">
    <property type="entry name" value="DUF1285_N"/>
</dbReference>
<dbReference type="Gene3D" id="2.30.270.10">
    <property type="entry name" value="duf1285 protein"/>
    <property type="match status" value="1"/>
</dbReference>
<dbReference type="AlphaFoldDB" id="A0A918UVM4"/>
<protein>
    <recommendedName>
        <fullName evidence="5">DUF1285 domain-containing protein</fullName>
    </recommendedName>
</protein>
<organism evidence="3 4">
    <name type="scientific">Asticcacaulis endophyticus</name>
    <dbReference type="NCBI Taxonomy" id="1395890"/>
    <lineage>
        <taxon>Bacteria</taxon>
        <taxon>Pseudomonadati</taxon>
        <taxon>Pseudomonadota</taxon>
        <taxon>Alphaproteobacteria</taxon>
        <taxon>Caulobacterales</taxon>
        <taxon>Caulobacteraceae</taxon>
        <taxon>Asticcacaulis</taxon>
    </lineage>
</organism>
<gene>
    <name evidence="3" type="ORF">GCM10011273_23370</name>
</gene>
<evidence type="ECO:0000259" key="2">
    <source>
        <dbReference type="Pfam" id="PF21028"/>
    </source>
</evidence>
<evidence type="ECO:0000259" key="1">
    <source>
        <dbReference type="Pfam" id="PF06938"/>
    </source>
</evidence>
<comment type="caution">
    <text evidence="3">The sequence shown here is derived from an EMBL/GenBank/DDBJ whole genome shotgun (WGS) entry which is preliminary data.</text>
</comment>
<dbReference type="InterPro" id="IPR048342">
    <property type="entry name" value="DUF1285_C"/>
</dbReference>
<evidence type="ECO:0008006" key="5">
    <source>
        <dbReference type="Google" id="ProtNLM"/>
    </source>
</evidence>
<reference evidence="3" key="1">
    <citation type="journal article" date="2014" name="Int. J. Syst. Evol. Microbiol.">
        <title>Complete genome sequence of Corynebacterium casei LMG S-19264T (=DSM 44701T), isolated from a smear-ripened cheese.</title>
        <authorList>
            <consortium name="US DOE Joint Genome Institute (JGI-PGF)"/>
            <person name="Walter F."/>
            <person name="Albersmeier A."/>
            <person name="Kalinowski J."/>
            <person name="Ruckert C."/>
        </authorList>
    </citation>
    <scope>NUCLEOTIDE SEQUENCE</scope>
    <source>
        <strain evidence="3">KCTC 32296</strain>
    </source>
</reference>
<evidence type="ECO:0000313" key="3">
    <source>
        <dbReference type="EMBL" id="GGZ36366.1"/>
    </source>
</evidence>
<accession>A0A918UVM4</accession>
<dbReference type="Pfam" id="PF21028">
    <property type="entry name" value="DUF1285_C"/>
    <property type="match status" value="1"/>
</dbReference>